<sequence>MYAQAAVESWQQYFSELSQREDAENEAWHDTYEMLNELAREKMDLNSCTREDLERLPFLSGQQVMDIMEYRDHAKRFESLVELRMLPSFRKQDADMLEQFVTIGPERTSDALPPLDSILHSGRQEVVATLKIPFYDREGDKNGFLGYKYKHWLRYTFNYRQRVRLGFVASQDAGEPFFAGKNACGYDYYSLYLQLRNTGVIRNLVVGRYRLRFGMGLIMNTSFGLGKLNTLATLGASTNNIIGHSSRSEANYLQGAAASLRLNRQLTLTGFVSWRKIDATLNDSTGTVTTILKTGYHRTPSEMARRRNTDETLVGSNLSYFHDGFHAGVTAFATAFNRTLVPNTTQPFRRWYPQGKHFWNASVDYGYVSAKLNIAGETATGNCGTVATINTLSYLLTPSLSVMALQRYFPYQYYSLFSQSYADGSTVNDESGFYLGMQWAPSSAACLMGYVDAAYFAWPKFQASAASHSIDALLQFSGNRHGWSYLLRMRMRKRERNDSENSRLSWRDEYRSRAMIGYTASSWQWRMQGDLSLCHQQTTSRGYMVSQYAACHYAWFQAFLSANYFHTDDYLSRVYNYERGLLYDFSFPMFSGEGVRYAIAARADIGHKLMVLLKLGNTNYFHNVSSSSGPEHVNGHSRMELEMQAKWRF</sequence>
<accession>A0A7K0KF52</accession>
<dbReference type="SUPFAM" id="SSF47781">
    <property type="entry name" value="RuvA domain 2-like"/>
    <property type="match status" value="1"/>
</dbReference>
<gene>
    <name evidence="1" type="ORF">FYJ73_07310</name>
</gene>
<organism evidence="1 2">
    <name type="scientific">Hallella mizrahii</name>
    <dbReference type="NCBI Taxonomy" id="2606637"/>
    <lineage>
        <taxon>Bacteria</taxon>
        <taxon>Pseudomonadati</taxon>
        <taxon>Bacteroidota</taxon>
        <taxon>Bacteroidia</taxon>
        <taxon>Bacteroidales</taxon>
        <taxon>Prevotellaceae</taxon>
        <taxon>Hallella</taxon>
    </lineage>
</organism>
<name>A0A7K0KF52_9BACT</name>
<proteinExistence type="predicted"/>
<comment type="caution">
    <text evidence="1">The sequence shown here is derived from an EMBL/GenBank/DDBJ whole genome shotgun (WGS) entry which is preliminary data.</text>
</comment>
<dbReference type="Proteomes" id="UP000438914">
    <property type="component" value="Unassembled WGS sequence"/>
</dbReference>
<dbReference type="Pfam" id="PF12836">
    <property type="entry name" value="HHH_3"/>
    <property type="match status" value="1"/>
</dbReference>
<dbReference type="EMBL" id="VUNG01000015">
    <property type="protein sequence ID" value="MST84478.1"/>
    <property type="molecule type" value="Genomic_DNA"/>
</dbReference>
<evidence type="ECO:0000313" key="2">
    <source>
        <dbReference type="Proteomes" id="UP000438914"/>
    </source>
</evidence>
<evidence type="ECO:0000313" key="1">
    <source>
        <dbReference type="EMBL" id="MST84478.1"/>
    </source>
</evidence>
<keyword evidence="2" id="KW-1185">Reference proteome</keyword>
<dbReference type="AlphaFoldDB" id="A0A7K0KF52"/>
<reference evidence="1 2" key="1">
    <citation type="submission" date="2019-08" db="EMBL/GenBank/DDBJ databases">
        <title>In-depth cultivation of the pig gut microbiome towards novel bacterial diversity and tailored functional studies.</title>
        <authorList>
            <person name="Wylensek D."/>
            <person name="Hitch T.C.A."/>
            <person name="Clavel T."/>
        </authorList>
    </citation>
    <scope>NUCLEOTIDE SEQUENCE [LARGE SCALE GENOMIC DNA]</scope>
    <source>
        <strain evidence="1 2">LKV-178-WT-2A</strain>
    </source>
</reference>
<protein>
    <submittedName>
        <fullName evidence="1">Helix-hairpin-helix domain-containing protein</fullName>
    </submittedName>
</protein>
<dbReference type="InterPro" id="IPR010994">
    <property type="entry name" value="RuvA_2-like"/>
</dbReference>